<evidence type="ECO:0000313" key="4">
    <source>
        <dbReference type="Proteomes" id="UP001546774"/>
    </source>
</evidence>
<gene>
    <name evidence="3" type="ORF">WMO37_11540</name>
</gene>
<dbReference type="InterPro" id="IPR001932">
    <property type="entry name" value="PPM-type_phosphatase-like_dom"/>
</dbReference>
<organism evidence="3 4">
    <name type="scientific">Lachnospira intestinalis</name>
    <dbReference type="NCBI Taxonomy" id="3133158"/>
    <lineage>
        <taxon>Bacteria</taxon>
        <taxon>Bacillati</taxon>
        <taxon>Bacillota</taxon>
        <taxon>Clostridia</taxon>
        <taxon>Lachnospirales</taxon>
        <taxon>Lachnospiraceae</taxon>
        <taxon>Lachnospira</taxon>
    </lineage>
</organism>
<proteinExistence type="predicted"/>
<dbReference type="InterPro" id="IPR052016">
    <property type="entry name" value="Bact_Sigma-Reg"/>
</dbReference>
<dbReference type="EMBL" id="JBBMFS010000010">
    <property type="protein sequence ID" value="MEQ2555632.1"/>
    <property type="molecule type" value="Genomic_DNA"/>
</dbReference>
<feature type="domain" description="PPM-type phosphatase" evidence="2">
    <location>
        <begin position="147"/>
        <end position="368"/>
    </location>
</feature>
<dbReference type="SUPFAM" id="SSF81606">
    <property type="entry name" value="PP2C-like"/>
    <property type="match status" value="1"/>
</dbReference>
<accession>A0ABV1H8I0</accession>
<evidence type="ECO:0000313" key="3">
    <source>
        <dbReference type="EMBL" id="MEQ2555632.1"/>
    </source>
</evidence>
<dbReference type="Gene3D" id="3.60.40.10">
    <property type="entry name" value="PPM-type phosphatase domain"/>
    <property type="match status" value="1"/>
</dbReference>
<sequence length="374" mass="42056">MSERVQDYVVDYSVTKLEETARTFRRLGEAYENASEPQKSGTGISKQLFLVADVLEECMTMYVHTEDGKKDFVRELTRKCFVNGIRIKNVQHLSKKNGRNAIVFQARTVGRSCVAAKKVVPVLTEVLRSGYYPDDSNRRIINEEYHQYIFIQEDRFKLLSGVARMNKGKSHFNGDNFLISRLECGKAIAAIADGMGSGKRAYIESRMVIELMENCIDAGFDEKASIDLINSAYIAGGGTGNPVTMDMSVIDCQSGYMHCMKLGAVSTFIRRDKWVEIIQSTTLPMGVLEQVDYDCTTKKLYDGDYIVMVSDGVLDNIPCVNKEERMAQMIHALTIREPSAMAEKLLEQSLAYNDMKASDDCTVLVLGLFDTYEK</sequence>
<keyword evidence="4" id="KW-1185">Reference proteome</keyword>
<dbReference type="InterPro" id="IPR036457">
    <property type="entry name" value="PPM-type-like_dom_sf"/>
</dbReference>
<reference evidence="3" key="1">
    <citation type="submission" date="2024-03" db="EMBL/GenBank/DDBJ databases">
        <title>Human intestinal bacterial collection.</title>
        <authorList>
            <person name="Pauvert C."/>
            <person name="Hitch T.C.A."/>
            <person name="Clavel T."/>
        </authorList>
    </citation>
    <scope>NUCLEOTIDE SEQUENCE [LARGE SCALE GENOMIC DNA]</scope>
    <source>
        <strain evidence="3">CLA-AA-H89B</strain>
    </source>
</reference>
<dbReference type="Pfam" id="PF07228">
    <property type="entry name" value="SpoIIE"/>
    <property type="match status" value="1"/>
</dbReference>
<evidence type="ECO:0000256" key="1">
    <source>
        <dbReference type="ARBA" id="ARBA00022801"/>
    </source>
</evidence>
<comment type="caution">
    <text evidence="3">The sequence shown here is derived from an EMBL/GenBank/DDBJ whole genome shotgun (WGS) entry which is preliminary data.</text>
</comment>
<protein>
    <submittedName>
        <fullName evidence="3">SpoIIE family protein phosphatase</fullName>
    </submittedName>
</protein>
<dbReference type="PANTHER" id="PTHR43156">
    <property type="entry name" value="STAGE II SPORULATION PROTEIN E-RELATED"/>
    <property type="match status" value="1"/>
</dbReference>
<name>A0ABV1H8I0_9FIRM</name>
<dbReference type="PANTHER" id="PTHR43156:SF2">
    <property type="entry name" value="STAGE II SPORULATION PROTEIN E"/>
    <property type="match status" value="1"/>
</dbReference>
<dbReference type="SMART" id="SM00331">
    <property type="entry name" value="PP2C_SIG"/>
    <property type="match status" value="1"/>
</dbReference>
<dbReference type="Proteomes" id="UP001546774">
    <property type="component" value="Unassembled WGS sequence"/>
</dbReference>
<evidence type="ECO:0000259" key="2">
    <source>
        <dbReference type="SMART" id="SM00331"/>
    </source>
</evidence>
<keyword evidence="1" id="KW-0378">Hydrolase</keyword>